<dbReference type="Proteomes" id="UP000017559">
    <property type="component" value="Unassembled WGS sequence"/>
</dbReference>
<dbReference type="EMBL" id="AWSO01001195">
    <property type="protein sequence ID" value="ESK84910.1"/>
    <property type="molecule type" value="Genomic_DNA"/>
</dbReference>
<name>V2WXG4_MONRO</name>
<reference evidence="1 2" key="1">
    <citation type="journal article" date="2014" name="BMC Genomics">
        <title>Genome and secretome analysis of the hemibiotrophic fungal pathogen, Moniliophthora roreri, which causes frosty pod rot disease of cacao: mechanisms of the biotrophic and necrotrophic phases.</title>
        <authorList>
            <person name="Meinhardt L.W."/>
            <person name="Costa G.G.L."/>
            <person name="Thomazella D.P.T."/>
            <person name="Teixeira P.J.P.L."/>
            <person name="Carazzolle M.F."/>
            <person name="Schuster S.C."/>
            <person name="Carlson J.E."/>
            <person name="Guiltinan M.J."/>
            <person name="Mieczkowski P."/>
            <person name="Farmer A."/>
            <person name="Ramaraj T."/>
            <person name="Crozier J."/>
            <person name="Davis R.E."/>
            <person name="Shao J."/>
            <person name="Melnick R.L."/>
            <person name="Pereira G.A.G."/>
            <person name="Bailey B.A."/>
        </authorList>
    </citation>
    <scope>NUCLEOTIDE SEQUENCE [LARGE SCALE GENOMIC DNA]</scope>
    <source>
        <strain evidence="1 2">MCA 2997</strain>
    </source>
</reference>
<accession>V2WXG4</accession>
<protein>
    <submittedName>
        <fullName evidence="1">Uncharacterized protein</fullName>
    </submittedName>
</protein>
<keyword evidence="2" id="KW-1185">Reference proteome</keyword>
<organism evidence="1 2">
    <name type="scientific">Moniliophthora roreri (strain MCA 2997)</name>
    <name type="common">Cocoa frosty pod rot fungus</name>
    <name type="synonym">Crinipellis roreri</name>
    <dbReference type="NCBI Taxonomy" id="1381753"/>
    <lineage>
        <taxon>Eukaryota</taxon>
        <taxon>Fungi</taxon>
        <taxon>Dikarya</taxon>
        <taxon>Basidiomycota</taxon>
        <taxon>Agaricomycotina</taxon>
        <taxon>Agaricomycetes</taxon>
        <taxon>Agaricomycetidae</taxon>
        <taxon>Agaricales</taxon>
        <taxon>Marasmiineae</taxon>
        <taxon>Marasmiaceae</taxon>
        <taxon>Moniliophthora</taxon>
    </lineage>
</organism>
<evidence type="ECO:0000313" key="2">
    <source>
        <dbReference type="Proteomes" id="UP000017559"/>
    </source>
</evidence>
<dbReference type="HOGENOM" id="CLU_834425_0_0_1"/>
<proteinExistence type="predicted"/>
<gene>
    <name evidence="1" type="ORF">Moror_11051</name>
</gene>
<comment type="caution">
    <text evidence="1">The sequence shown here is derived from an EMBL/GenBank/DDBJ whole genome shotgun (WGS) entry which is preliminary data.</text>
</comment>
<dbReference type="AlphaFoldDB" id="V2WXG4"/>
<dbReference type="KEGG" id="mrr:Moror_11051"/>
<evidence type="ECO:0000313" key="1">
    <source>
        <dbReference type="EMBL" id="ESK84910.1"/>
    </source>
</evidence>
<sequence length="333" mass="37252">MKDKVAAKLLKGKQECAKGGNVEETDNQNDLLVAVLQRKIEKRWQVLLQEEKKCWISEAKTRVVNKLCKHQGLLCIGRNQQTIMTDIGAFLNQHCGHDVDQIGEAMFFVIGSWYNEEGIIEKRVFDPYGFSMHMGENLFASLGIAWDDLVSKELRSNLTTLYQLKFELDEQGNYILCLLEKNWSIDDCHQHLKLFMQALWSTSLQSVTCPNLPWADIAAHPASLLRAEILAPLEAKHISIESLADFAKAEIGPVDALAQVIIAFQTMHSGQSIWLDTGAKVHKWDEQPDQLSNNSGGIRIEDLACLSKQPTYLSSPSCNRVVSSSATLLNSPG</sequence>